<keyword evidence="5" id="KW-1185">Reference proteome</keyword>
<name>A0ABW1DF11_9DEIO</name>
<reference evidence="5" key="1">
    <citation type="journal article" date="2019" name="Int. J. Syst. Evol. Microbiol.">
        <title>The Global Catalogue of Microorganisms (GCM) 10K type strain sequencing project: providing services to taxonomists for standard genome sequencing and annotation.</title>
        <authorList>
            <consortium name="The Broad Institute Genomics Platform"/>
            <consortium name="The Broad Institute Genome Sequencing Center for Infectious Disease"/>
            <person name="Wu L."/>
            <person name="Ma J."/>
        </authorList>
    </citation>
    <scope>NUCLEOTIDE SEQUENCE [LARGE SCALE GENOMIC DNA]</scope>
    <source>
        <strain evidence="5">CGMCC 1.15053</strain>
    </source>
</reference>
<organism evidence="4 5">
    <name type="scientific">Deinococcus petrolearius</name>
    <dbReference type="NCBI Taxonomy" id="1751295"/>
    <lineage>
        <taxon>Bacteria</taxon>
        <taxon>Thermotogati</taxon>
        <taxon>Deinococcota</taxon>
        <taxon>Deinococci</taxon>
        <taxon>Deinococcales</taxon>
        <taxon>Deinococcaceae</taxon>
        <taxon>Deinococcus</taxon>
    </lineage>
</organism>
<dbReference type="PANTHER" id="PTHR35807">
    <property type="entry name" value="TRANSCRIPTIONAL REGULATOR REDD-RELATED"/>
    <property type="match status" value="1"/>
</dbReference>
<dbReference type="Proteomes" id="UP001595979">
    <property type="component" value="Unassembled WGS sequence"/>
</dbReference>
<keyword evidence="2" id="KW-0804">Transcription</keyword>
<dbReference type="InterPro" id="IPR011990">
    <property type="entry name" value="TPR-like_helical_dom_sf"/>
</dbReference>
<dbReference type="SMART" id="SM01043">
    <property type="entry name" value="BTAD"/>
    <property type="match status" value="1"/>
</dbReference>
<proteinExistence type="predicted"/>
<dbReference type="Gene3D" id="1.25.40.10">
    <property type="entry name" value="Tetratricopeptide repeat domain"/>
    <property type="match status" value="2"/>
</dbReference>
<sequence>MPHPLFREIQAGRFQRGLDLYAQIARPSPDDQRWAGYCLFSLGQLLPARDLLRRAQAQGCDAAGLELAMVLRHLGETEEAARQLAAVPLGRLAPLDRIYAQRERAAALLAAGPPRPAVEALEQAWAELLALGEAGTPLRPGVSQLLGYAHALLGRTARSAYYLEQALGETQGVRRVTPLHVRAQVHLYAGRLSLARQDLAAAQEWLGGLPGARGHHAYLQGLTDRAQGGWEEAATQFARGARLAEEGSDPTTEALCELGQAAVWTAQGQFARAGSHLGRAAHLPATPWLGALGALRRGAWHAAQGQAGAALPLLEEARQTFAALGTLREQAWADLHLGAALLAQAPDLARAALERAQQARHALGSGAALLPELRLLPVLGAFLTRLPAGDPLTVFLADRQAARCVTPLSLRLRTLGPGGLLVDGRPQRLGMRRTLELLAFLTLRGAQPRSAILNALWTDDDPRRATNYLHQCRKELAELVPGLEVRHDRASGLYAVHSADAPLSCDVLEIQRALSGAPEDEQVRAIHAYAGAFLPESGSAWVGEEREQLEWSVVRAGLELMARWSEAGEYEKCASLARRLLEVAPSDEGLVEYLVQATLQLQGRAAAQRTLHELALRAARELDELPAWHGRLHRTLLLN</sequence>
<keyword evidence="1" id="KW-0805">Transcription regulation</keyword>
<accession>A0ABW1DF11</accession>
<comment type="caution">
    <text evidence="4">The sequence shown here is derived from an EMBL/GenBank/DDBJ whole genome shotgun (WGS) entry which is preliminary data.</text>
</comment>
<evidence type="ECO:0000256" key="1">
    <source>
        <dbReference type="ARBA" id="ARBA00023015"/>
    </source>
</evidence>
<gene>
    <name evidence="4" type="ORF">ACFPQ6_00955</name>
</gene>
<dbReference type="SUPFAM" id="SSF48452">
    <property type="entry name" value="TPR-like"/>
    <property type="match status" value="2"/>
</dbReference>
<dbReference type="InterPro" id="IPR051677">
    <property type="entry name" value="AfsR-DnrI-RedD_regulator"/>
</dbReference>
<dbReference type="InterPro" id="IPR036388">
    <property type="entry name" value="WH-like_DNA-bd_sf"/>
</dbReference>
<evidence type="ECO:0000313" key="4">
    <source>
        <dbReference type="EMBL" id="MFC5846865.1"/>
    </source>
</evidence>
<evidence type="ECO:0000256" key="2">
    <source>
        <dbReference type="ARBA" id="ARBA00023163"/>
    </source>
</evidence>
<evidence type="ECO:0000313" key="5">
    <source>
        <dbReference type="Proteomes" id="UP001595979"/>
    </source>
</evidence>
<evidence type="ECO:0000259" key="3">
    <source>
        <dbReference type="SMART" id="SM01043"/>
    </source>
</evidence>
<dbReference type="Gene3D" id="1.10.10.10">
    <property type="entry name" value="Winged helix-like DNA-binding domain superfamily/Winged helix DNA-binding domain"/>
    <property type="match status" value="1"/>
</dbReference>
<dbReference type="RefSeq" id="WP_380045395.1">
    <property type="nucleotide sequence ID" value="NZ_JBHSOH010000002.1"/>
</dbReference>
<feature type="domain" description="Bacterial transcriptional activator" evidence="3">
    <location>
        <begin position="505"/>
        <end position="637"/>
    </location>
</feature>
<dbReference type="PANTHER" id="PTHR35807:SF1">
    <property type="entry name" value="TRANSCRIPTIONAL REGULATOR REDD"/>
    <property type="match status" value="1"/>
</dbReference>
<protein>
    <submittedName>
        <fullName evidence="4">Transcriptional regulator, SARP family protein</fullName>
    </submittedName>
</protein>
<dbReference type="EMBL" id="JBHSOH010000002">
    <property type="protein sequence ID" value="MFC5846865.1"/>
    <property type="molecule type" value="Genomic_DNA"/>
</dbReference>
<dbReference type="InterPro" id="IPR005158">
    <property type="entry name" value="BTAD"/>
</dbReference>